<gene>
    <name evidence="2" type="ORF">PIB30_090434</name>
</gene>
<protein>
    <submittedName>
        <fullName evidence="2">Uncharacterized protein</fullName>
    </submittedName>
</protein>
<evidence type="ECO:0000313" key="2">
    <source>
        <dbReference type="EMBL" id="MED6188900.1"/>
    </source>
</evidence>
<name>A0ABU6WX34_9FABA</name>
<reference evidence="2 3" key="1">
    <citation type="journal article" date="2023" name="Plants (Basel)">
        <title>Bridging the Gap: Combining Genomics and Transcriptomics Approaches to Understand Stylosanthes scabra, an Orphan Legume from the Brazilian Caatinga.</title>
        <authorList>
            <person name="Ferreira-Neto J.R.C."/>
            <person name="da Silva M.D."/>
            <person name="Binneck E."/>
            <person name="de Melo N.F."/>
            <person name="da Silva R.H."/>
            <person name="de Melo A.L.T.M."/>
            <person name="Pandolfi V."/>
            <person name="Bustamante F.O."/>
            <person name="Brasileiro-Vidal A.C."/>
            <person name="Benko-Iseppon A.M."/>
        </authorList>
    </citation>
    <scope>NUCLEOTIDE SEQUENCE [LARGE SCALE GENOMIC DNA]</scope>
    <source>
        <tissue evidence="2">Leaves</tissue>
    </source>
</reference>
<evidence type="ECO:0000256" key="1">
    <source>
        <dbReference type="SAM" id="MobiDB-lite"/>
    </source>
</evidence>
<keyword evidence="3" id="KW-1185">Reference proteome</keyword>
<dbReference type="EMBL" id="JASCZI010182989">
    <property type="protein sequence ID" value="MED6188900.1"/>
    <property type="molecule type" value="Genomic_DNA"/>
</dbReference>
<accession>A0ABU6WX34</accession>
<feature type="non-terminal residue" evidence="2">
    <location>
        <position position="52"/>
    </location>
</feature>
<sequence length="52" mass="5748">MNRPGFLNPTGSINPRASIDSLAGTPNHGRNMVRTWNLKGRSLKRLFVATEP</sequence>
<organism evidence="2 3">
    <name type="scientific">Stylosanthes scabra</name>
    <dbReference type="NCBI Taxonomy" id="79078"/>
    <lineage>
        <taxon>Eukaryota</taxon>
        <taxon>Viridiplantae</taxon>
        <taxon>Streptophyta</taxon>
        <taxon>Embryophyta</taxon>
        <taxon>Tracheophyta</taxon>
        <taxon>Spermatophyta</taxon>
        <taxon>Magnoliopsida</taxon>
        <taxon>eudicotyledons</taxon>
        <taxon>Gunneridae</taxon>
        <taxon>Pentapetalae</taxon>
        <taxon>rosids</taxon>
        <taxon>fabids</taxon>
        <taxon>Fabales</taxon>
        <taxon>Fabaceae</taxon>
        <taxon>Papilionoideae</taxon>
        <taxon>50 kb inversion clade</taxon>
        <taxon>dalbergioids sensu lato</taxon>
        <taxon>Dalbergieae</taxon>
        <taxon>Pterocarpus clade</taxon>
        <taxon>Stylosanthes</taxon>
    </lineage>
</organism>
<dbReference type="Proteomes" id="UP001341840">
    <property type="component" value="Unassembled WGS sequence"/>
</dbReference>
<proteinExistence type="predicted"/>
<comment type="caution">
    <text evidence="2">The sequence shown here is derived from an EMBL/GenBank/DDBJ whole genome shotgun (WGS) entry which is preliminary data.</text>
</comment>
<feature type="region of interest" description="Disordered" evidence="1">
    <location>
        <begin position="1"/>
        <end position="29"/>
    </location>
</feature>
<evidence type="ECO:0000313" key="3">
    <source>
        <dbReference type="Proteomes" id="UP001341840"/>
    </source>
</evidence>